<evidence type="ECO:0000313" key="1">
    <source>
        <dbReference type="EMBL" id="KAH7845695.1"/>
    </source>
</evidence>
<proteinExistence type="predicted"/>
<sequence>MLGTRQLEAYRLYFEGCIKLAIKCLSAESKQGTTEFDRGNMISTIRRPNLVELLRGSNSPDIGLRIS</sequence>
<evidence type="ECO:0000313" key="2">
    <source>
        <dbReference type="Proteomes" id="UP000828048"/>
    </source>
</evidence>
<name>A0ACB7XYB8_9ERIC</name>
<reference evidence="1 2" key="1">
    <citation type="journal article" date="2021" name="Hortic Res">
        <title>High-quality reference genome and annotation aids understanding of berry development for evergreen blueberry (Vaccinium darrowii).</title>
        <authorList>
            <person name="Yu J."/>
            <person name="Hulse-Kemp A.M."/>
            <person name="Babiker E."/>
            <person name="Staton M."/>
        </authorList>
    </citation>
    <scope>NUCLEOTIDE SEQUENCE [LARGE SCALE GENOMIC DNA]</scope>
    <source>
        <strain evidence="2">cv. NJ 8807/NJ 8810</strain>
        <tissue evidence="1">Young leaf</tissue>
    </source>
</reference>
<keyword evidence="2" id="KW-1185">Reference proteome</keyword>
<dbReference type="EMBL" id="CM037155">
    <property type="protein sequence ID" value="KAH7845695.1"/>
    <property type="molecule type" value="Genomic_DNA"/>
</dbReference>
<organism evidence="1 2">
    <name type="scientific">Vaccinium darrowii</name>
    <dbReference type="NCBI Taxonomy" id="229202"/>
    <lineage>
        <taxon>Eukaryota</taxon>
        <taxon>Viridiplantae</taxon>
        <taxon>Streptophyta</taxon>
        <taxon>Embryophyta</taxon>
        <taxon>Tracheophyta</taxon>
        <taxon>Spermatophyta</taxon>
        <taxon>Magnoliopsida</taxon>
        <taxon>eudicotyledons</taxon>
        <taxon>Gunneridae</taxon>
        <taxon>Pentapetalae</taxon>
        <taxon>asterids</taxon>
        <taxon>Ericales</taxon>
        <taxon>Ericaceae</taxon>
        <taxon>Vaccinioideae</taxon>
        <taxon>Vaccinieae</taxon>
        <taxon>Vaccinium</taxon>
    </lineage>
</organism>
<accession>A0ACB7XYB8</accession>
<gene>
    <name evidence="1" type="ORF">Vadar_005005</name>
</gene>
<dbReference type="Proteomes" id="UP000828048">
    <property type="component" value="Chromosome 5"/>
</dbReference>
<comment type="caution">
    <text evidence="1">The sequence shown here is derived from an EMBL/GenBank/DDBJ whole genome shotgun (WGS) entry which is preliminary data.</text>
</comment>
<protein>
    <submittedName>
        <fullName evidence="1">Uncharacterized protein</fullName>
    </submittedName>
</protein>